<dbReference type="EMBL" id="FOBS01000039">
    <property type="protein sequence ID" value="SEM72821.1"/>
    <property type="molecule type" value="Genomic_DNA"/>
</dbReference>
<dbReference type="RefSeq" id="WP_093884733.1">
    <property type="nucleotide sequence ID" value="NZ_FOBS01000039.1"/>
</dbReference>
<accession>A0A1H8AQ28</accession>
<evidence type="ECO:0000313" key="1">
    <source>
        <dbReference type="EMBL" id="SEM72821.1"/>
    </source>
</evidence>
<dbReference type="STRING" id="43775.SAMN04489760_13926"/>
<evidence type="ECO:0000313" key="2">
    <source>
        <dbReference type="Proteomes" id="UP000198744"/>
    </source>
</evidence>
<evidence type="ECO:0008006" key="3">
    <source>
        <dbReference type="Google" id="ProtNLM"/>
    </source>
</evidence>
<name>A0A1H8AQ28_9BACT</name>
<protein>
    <recommendedName>
        <fullName evidence="3">FlgN protein</fullName>
    </recommendedName>
</protein>
<proteinExistence type="predicted"/>
<organism evidence="1 2">
    <name type="scientific">Syntrophus gentianae</name>
    <dbReference type="NCBI Taxonomy" id="43775"/>
    <lineage>
        <taxon>Bacteria</taxon>
        <taxon>Pseudomonadati</taxon>
        <taxon>Thermodesulfobacteriota</taxon>
        <taxon>Syntrophia</taxon>
        <taxon>Syntrophales</taxon>
        <taxon>Syntrophaceae</taxon>
        <taxon>Syntrophus</taxon>
    </lineage>
</organism>
<keyword evidence="2" id="KW-1185">Reference proteome</keyword>
<dbReference type="Proteomes" id="UP000198744">
    <property type="component" value="Unassembled WGS sequence"/>
</dbReference>
<dbReference type="OrthoDB" id="9838478at2"/>
<dbReference type="AlphaFoldDB" id="A0A1H8AQ28"/>
<gene>
    <name evidence="1" type="ORF">SAMN04489760_13926</name>
</gene>
<sequence length="132" mass="15382">MVLLTKTPENVLQEELLREKAEVLSRASERVTSILQQLNDLEEDIEGFLRYLNGGLSGDTMKGGCPVDAVMPKPVVVEKMNEKIFQYNELREEAKLQYHYLIITREALGMRRHHWVEAFYKIPARKGYMRDL</sequence>
<reference evidence="1 2" key="1">
    <citation type="submission" date="2016-10" db="EMBL/GenBank/DDBJ databases">
        <authorList>
            <person name="de Groot N.N."/>
        </authorList>
    </citation>
    <scope>NUCLEOTIDE SEQUENCE [LARGE SCALE GENOMIC DNA]</scope>
    <source>
        <strain evidence="1 2">DSM 8423</strain>
    </source>
</reference>